<feature type="transmembrane region" description="Helical" evidence="9">
    <location>
        <begin position="184"/>
        <end position="217"/>
    </location>
</feature>
<dbReference type="InterPro" id="IPR050297">
    <property type="entry name" value="LipidA_mod_glycosyltrf_83"/>
</dbReference>
<evidence type="ECO:0000256" key="5">
    <source>
        <dbReference type="ARBA" id="ARBA00022692"/>
    </source>
</evidence>
<evidence type="ECO:0000256" key="8">
    <source>
        <dbReference type="SAM" id="MobiDB-lite"/>
    </source>
</evidence>
<evidence type="ECO:0000259" key="10">
    <source>
        <dbReference type="Pfam" id="PF13231"/>
    </source>
</evidence>
<proteinExistence type="predicted"/>
<accession>A0A5B8U3D6</accession>
<feature type="domain" description="Glycosyltransferase RgtA/B/C/D-like" evidence="10">
    <location>
        <begin position="85"/>
        <end position="248"/>
    </location>
</feature>
<evidence type="ECO:0000256" key="6">
    <source>
        <dbReference type="ARBA" id="ARBA00022989"/>
    </source>
</evidence>
<evidence type="ECO:0000259" key="11">
    <source>
        <dbReference type="Pfam" id="PF24878"/>
    </source>
</evidence>
<keyword evidence="13" id="KW-1185">Reference proteome</keyword>
<dbReference type="OrthoDB" id="5241882at2"/>
<feature type="transmembrane region" description="Helical" evidence="9">
    <location>
        <begin position="454"/>
        <end position="472"/>
    </location>
</feature>
<feature type="transmembrane region" description="Helical" evidence="9">
    <location>
        <begin position="29"/>
        <end position="47"/>
    </location>
</feature>
<dbReference type="Pfam" id="PF24878">
    <property type="entry name" value="YkcB_C"/>
    <property type="match status" value="1"/>
</dbReference>
<dbReference type="AlphaFoldDB" id="A0A5B8U3D6"/>
<evidence type="ECO:0000313" key="13">
    <source>
        <dbReference type="Proteomes" id="UP000321805"/>
    </source>
</evidence>
<feature type="transmembrane region" description="Helical" evidence="9">
    <location>
        <begin position="428"/>
        <end position="448"/>
    </location>
</feature>
<dbReference type="GO" id="GO:0005886">
    <property type="term" value="C:plasma membrane"/>
    <property type="evidence" value="ECO:0007669"/>
    <property type="project" value="UniProtKB-SubCell"/>
</dbReference>
<keyword evidence="4 12" id="KW-0808">Transferase</keyword>
<evidence type="ECO:0000256" key="4">
    <source>
        <dbReference type="ARBA" id="ARBA00022679"/>
    </source>
</evidence>
<evidence type="ECO:0000256" key="1">
    <source>
        <dbReference type="ARBA" id="ARBA00004651"/>
    </source>
</evidence>
<dbReference type="RefSeq" id="WP_146917692.1">
    <property type="nucleotide sequence ID" value="NZ_CP042430.1"/>
</dbReference>
<evidence type="ECO:0000256" key="9">
    <source>
        <dbReference type="SAM" id="Phobius"/>
    </source>
</evidence>
<feature type="region of interest" description="Disordered" evidence="8">
    <location>
        <begin position="482"/>
        <end position="511"/>
    </location>
</feature>
<dbReference type="EMBL" id="CP042430">
    <property type="protein sequence ID" value="QEC47345.1"/>
    <property type="molecule type" value="Genomic_DNA"/>
</dbReference>
<keyword evidence="5 9" id="KW-0812">Transmembrane</keyword>
<feature type="transmembrane region" description="Helical" evidence="9">
    <location>
        <begin position="348"/>
        <end position="366"/>
    </location>
</feature>
<dbReference type="KEGG" id="bsol:FSW04_06950"/>
<evidence type="ECO:0000256" key="3">
    <source>
        <dbReference type="ARBA" id="ARBA00022676"/>
    </source>
</evidence>
<sequence>MSTTTSPGLRLPEAISPARERLRALRIPAPELLGLLVLAAVLDLWALDRNGWANTYYSAAVRSMSTSWHDFLYNAFDPAGVMTVDKPPLALWVQALSVRAFGSSSWSMLVPQALMGVATVGLAYDLTRRRFGRPAGFVAGLVLATTPITVAISRHNNPDALVVLCSVAALWAIVRALEDGRTRWLVLGGICVGLGFETKMGTALLVLPALAAAYLWVGPRGRLVAVGQLLTAGAALAVVALAWPVLVWLTPAADRPWVSGTADNSIWSLIMNYNGLGRLDGQLGGPGGATGGPGGGPGGVFGGATGPLRLLDASLGGQAGWLLGMALVGGLALVVITRLRRTDPRTGWLIAAGGAFATTAVAFSFAKGIFHPYYVSMLAPFTAVLVGAAAGVILRGDVAARIVAPLAIGGGVATEVLVIHRDATDERWLVPVLIVAGLAAAAALIAQMPRLARGAVLAVALGALLIAPATWAQETIGHATSGTFPAGGPASSGGFGGPGGARGGFGGPPGAMTGAMRALPPGFAAPHGGGTAAAPRGATAGAGPAGGFGRGGGMFGSNRNLAAALAYAKAHGGGTIGVAGQQSASDAIIASGAGVAGIGGFSGRESQVSAAWLAQAVRDGRIRYVLTDGTSGGMGNDGRVGAGALMTAVQKVGTQTSVIGLYDLQGKADALAATGA</sequence>
<comment type="subcellular location">
    <subcellularLocation>
        <location evidence="1">Cell membrane</location>
        <topology evidence="1">Multi-pass membrane protein</topology>
    </subcellularLocation>
</comment>
<keyword evidence="7 9" id="KW-0472">Membrane</keyword>
<feature type="transmembrane region" description="Helical" evidence="9">
    <location>
        <begin position="319"/>
        <end position="336"/>
    </location>
</feature>
<evidence type="ECO:0000313" key="12">
    <source>
        <dbReference type="EMBL" id="QEC47345.1"/>
    </source>
</evidence>
<protein>
    <submittedName>
        <fullName evidence="12">Glycosyltransferase family 39 protein</fullName>
    </submittedName>
</protein>
<dbReference type="GO" id="GO:0009103">
    <property type="term" value="P:lipopolysaccharide biosynthetic process"/>
    <property type="evidence" value="ECO:0007669"/>
    <property type="project" value="UniProtKB-ARBA"/>
</dbReference>
<organism evidence="12 13">
    <name type="scientific">Baekduia soli</name>
    <dbReference type="NCBI Taxonomy" id="496014"/>
    <lineage>
        <taxon>Bacteria</taxon>
        <taxon>Bacillati</taxon>
        <taxon>Actinomycetota</taxon>
        <taxon>Thermoleophilia</taxon>
        <taxon>Solirubrobacterales</taxon>
        <taxon>Baekduiaceae</taxon>
        <taxon>Baekduia</taxon>
    </lineage>
</organism>
<feature type="transmembrane region" description="Helical" evidence="9">
    <location>
        <begin position="373"/>
        <end position="393"/>
    </location>
</feature>
<keyword evidence="3" id="KW-0328">Glycosyltransferase</keyword>
<dbReference type="GO" id="GO:0010041">
    <property type="term" value="P:response to iron(III) ion"/>
    <property type="evidence" value="ECO:0007669"/>
    <property type="project" value="TreeGrafter"/>
</dbReference>
<feature type="transmembrane region" description="Helical" evidence="9">
    <location>
        <begin position="106"/>
        <end position="124"/>
    </location>
</feature>
<feature type="domain" description="Putative mannosyltransferase YkcA/B-like C-terminal" evidence="11">
    <location>
        <begin position="576"/>
        <end position="636"/>
    </location>
</feature>
<keyword evidence="2" id="KW-1003">Cell membrane</keyword>
<evidence type="ECO:0000256" key="7">
    <source>
        <dbReference type="ARBA" id="ARBA00023136"/>
    </source>
</evidence>
<feature type="transmembrane region" description="Helical" evidence="9">
    <location>
        <begin position="136"/>
        <end position="154"/>
    </location>
</feature>
<dbReference type="PANTHER" id="PTHR33908">
    <property type="entry name" value="MANNOSYLTRANSFERASE YKCB-RELATED"/>
    <property type="match status" value="1"/>
</dbReference>
<reference evidence="12 13" key="1">
    <citation type="journal article" date="2018" name="J. Microbiol.">
        <title>Baekduia soli gen. nov., sp. nov., a novel bacterium isolated from the soil of Baekdu Mountain and proposal of a novel family name, Baekduiaceae fam. nov.</title>
        <authorList>
            <person name="An D.S."/>
            <person name="Siddiqi M.Z."/>
            <person name="Kim K.H."/>
            <person name="Yu H.S."/>
            <person name="Im W.T."/>
        </authorList>
    </citation>
    <scope>NUCLEOTIDE SEQUENCE [LARGE SCALE GENOMIC DNA]</scope>
    <source>
        <strain evidence="12 13">BR7-21</strain>
    </source>
</reference>
<dbReference type="InterPro" id="IPR056785">
    <property type="entry name" value="YkcA/B-like_C"/>
</dbReference>
<evidence type="ECO:0000256" key="2">
    <source>
        <dbReference type="ARBA" id="ARBA00022475"/>
    </source>
</evidence>
<name>A0A5B8U3D6_9ACTN</name>
<dbReference type="InterPro" id="IPR038731">
    <property type="entry name" value="RgtA/B/C-like"/>
</dbReference>
<dbReference type="PANTHER" id="PTHR33908:SF3">
    <property type="entry name" value="UNDECAPRENYL PHOSPHATE-ALPHA-4-AMINO-4-DEOXY-L-ARABINOSE ARABINOSYL TRANSFERASE"/>
    <property type="match status" value="1"/>
</dbReference>
<feature type="transmembrane region" description="Helical" evidence="9">
    <location>
        <begin position="229"/>
        <end position="249"/>
    </location>
</feature>
<feature type="transmembrane region" description="Helical" evidence="9">
    <location>
        <begin position="399"/>
        <end position="419"/>
    </location>
</feature>
<dbReference type="GO" id="GO:0016763">
    <property type="term" value="F:pentosyltransferase activity"/>
    <property type="evidence" value="ECO:0007669"/>
    <property type="project" value="TreeGrafter"/>
</dbReference>
<feature type="compositionally biased region" description="Gly residues" evidence="8">
    <location>
        <begin position="490"/>
        <end position="509"/>
    </location>
</feature>
<dbReference type="Proteomes" id="UP000321805">
    <property type="component" value="Chromosome"/>
</dbReference>
<gene>
    <name evidence="12" type="ORF">FSW04_06950</name>
</gene>
<keyword evidence="6 9" id="KW-1133">Transmembrane helix</keyword>
<dbReference type="Pfam" id="PF13231">
    <property type="entry name" value="PMT_2"/>
    <property type="match status" value="1"/>
</dbReference>